<feature type="region of interest" description="Disordered" evidence="1">
    <location>
        <begin position="75"/>
        <end position="108"/>
    </location>
</feature>
<proteinExistence type="predicted"/>
<protein>
    <submittedName>
        <fullName evidence="2">Uncharacterized protein</fullName>
    </submittedName>
</protein>
<accession>A0A0E0C9Z4</accession>
<dbReference type="Gramene" id="OMERI01G33490.1">
    <property type="protein sequence ID" value="OMERI01G33490.1"/>
    <property type="gene ID" value="OMERI01G33490"/>
</dbReference>
<feature type="compositionally biased region" description="Basic and acidic residues" evidence="1">
    <location>
        <begin position="87"/>
        <end position="98"/>
    </location>
</feature>
<evidence type="ECO:0000313" key="3">
    <source>
        <dbReference type="Proteomes" id="UP000008021"/>
    </source>
</evidence>
<dbReference type="EnsemblPlants" id="OMERI01G33490.1">
    <property type="protein sequence ID" value="OMERI01G33490.1"/>
    <property type="gene ID" value="OMERI01G33490"/>
</dbReference>
<reference evidence="2" key="2">
    <citation type="submission" date="2018-05" db="EMBL/GenBank/DDBJ databases">
        <title>OmerRS3 (Oryza meridionalis Reference Sequence Version 3).</title>
        <authorList>
            <person name="Zhang J."/>
            <person name="Kudrna D."/>
            <person name="Lee S."/>
            <person name="Talag J."/>
            <person name="Welchert J."/>
            <person name="Wing R.A."/>
        </authorList>
    </citation>
    <scope>NUCLEOTIDE SEQUENCE [LARGE SCALE GENOMIC DNA]</scope>
    <source>
        <strain evidence="2">cv. OR44</strain>
    </source>
</reference>
<name>A0A0E0C9Z4_9ORYZ</name>
<reference evidence="2" key="1">
    <citation type="submission" date="2015-04" db="UniProtKB">
        <authorList>
            <consortium name="EnsemblPlants"/>
        </authorList>
    </citation>
    <scope>IDENTIFICATION</scope>
</reference>
<keyword evidence="3" id="KW-1185">Reference proteome</keyword>
<dbReference type="Proteomes" id="UP000008021">
    <property type="component" value="Chromosome 1"/>
</dbReference>
<sequence>MVAVAVAMACGGGADGVSMRRGGDAGARRRSCRLLPLGGSGSAGVWWGGSAGARWRSGAGYGPAEGGAAPMVAAARRKGGRGGTGAWREEKRPGHPLECDGPGHMTRN</sequence>
<organism evidence="2">
    <name type="scientific">Oryza meridionalis</name>
    <dbReference type="NCBI Taxonomy" id="40149"/>
    <lineage>
        <taxon>Eukaryota</taxon>
        <taxon>Viridiplantae</taxon>
        <taxon>Streptophyta</taxon>
        <taxon>Embryophyta</taxon>
        <taxon>Tracheophyta</taxon>
        <taxon>Spermatophyta</taxon>
        <taxon>Magnoliopsida</taxon>
        <taxon>Liliopsida</taxon>
        <taxon>Poales</taxon>
        <taxon>Poaceae</taxon>
        <taxon>BOP clade</taxon>
        <taxon>Oryzoideae</taxon>
        <taxon>Oryzeae</taxon>
        <taxon>Oryzinae</taxon>
        <taxon>Oryza</taxon>
    </lineage>
</organism>
<evidence type="ECO:0000313" key="2">
    <source>
        <dbReference type="EnsemblPlants" id="OMERI01G33490.1"/>
    </source>
</evidence>
<dbReference type="AlphaFoldDB" id="A0A0E0C9Z4"/>
<dbReference type="HOGENOM" id="CLU_2201163_0_0_1"/>
<evidence type="ECO:0000256" key="1">
    <source>
        <dbReference type="SAM" id="MobiDB-lite"/>
    </source>
</evidence>